<evidence type="ECO:0000313" key="1">
    <source>
        <dbReference type="EMBL" id="PWW19488.1"/>
    </source>
</evidence>
<dbReference type="EMBL" id="QGTW01000020">
    <property type="protein sequence ID" value="PWW19488.1"/>
    <property type="molecule type" value="Genomic_DNA"/>
</dbReference>
<reference evidence="1 2" key="1">
    <citation type="submission" date="2018-05" db="EMBL/GenBank/DDBJ databases">
        <title>Freshwater and sediment microbial communities from various areas in North America, analyzing microbe dynamics in response to fracking.</title>
        <authorList>
            <person name="Lamendella R."/>
        </authorList>
    </citation>
    <scope>NUCLEOTIDE SEQUENCE [LARGE SCALE GENOMIC DNA]</scope>
    <source>
        <strain evidence="1 2">15_TX</strain>
    </source>
</reference>
<dbReference type="AlphaFoldDB" id="A0A2V2ZHX2"/>
<dbReference type="Proteomes" id="UP000247150">
    <property type="component" value="Unassembled WGS sequence"/>
</dbReference>
<sequence length="204" mass="23591">MFKKFFGKNYTVADFWIWFEKNSQDYYQLKEEKLNSLFNKLDKQLSKINEDLAFEFSADLIDGNREFIISADGILSAFPDVIDLVEKAPQLDSFKIIAFRQKGDIDDISTIEFEDIKLGPDDVYFTYRKNGDTLDIVLYLRGYDSDFEEWENAAFILLDTIIGEYDVATKIGNIDMLPYKESPNLKPIIELPSLIDKEVTGISL</sequence>
<comment type="caution">
    <text evidence="1">The sequence shown here is derived from an EMBL/GenBank/DDBJ whole genome shotgun (WGS) entry which is preliminary data.</text>
</comment>
<name>A0A2V2ZHX2_9BACI</name>
<dbReference type="OrthoDB" id="9151249at2"/>
<gene>
    <name evidence="1" type="ORF">DFO73_12058</name>
</gene>
<evidence type="ECO:0008006" key="3">
    <source>
        <dbReference type="Google" id="ProtNLM"/>
    </source>
</evidence>
<proteinExistence type="predicted"/>
<organism evidence="1 2">
    <name type="scientific">Cytobacillus oceanisediminis</name>
    <dbReference type="NCBI Taxonomy" id="665099"/>
    <lineage>
        <taxon>Bacteria</taxon>
        <taxon>Bacillati</taxon>
        <taxon>Bacillota</taxon>
        <taxon>Bacilli</taxon>
        <taxon>Bacillales</taxon>
        <taxon>Bacillaceae</taxon>
        <taxon>Cytobacillus</taxon>
    </lineage>
</organism>
<dbReference type="RefSeq" id="WP_110067497.1">
    <property type="nucleotide sequence ID" value="NZ_QGTW01000020.1"/>
</dbReference>
<accession>A0A2V2ZHX2</accession>
<evidence type="ECO:0000313" key="2">
    <source>
        <dbReference type="Proteomes" id="UP000247150"/>
    </source>
</evidence>
<protein>
    <recommendedName>
        <fullName evidence="3">DUF695 domain-containing protein</fullName>
    </recommendedName>
</protein>